<accession>A0A0J9C2V8</accession>
<feature type="transmembrane region" description="Helical" evidence="1">
    <location>
        <begin position="157"/>
        <end position="188"/>
    </location>
</feature>
<evidence type="ECO:0000313" key="3">
    <source>
        <dbReference type="Proteomes" id="UP000037392"/>
    </source>
</evidence>
<keyword evidence="1" id="KW-0472">Membrane</keyword>
<dbReference type="GeneID" id="93163367"/>
<evidence type="ECO:0000313" key="2">
    <source>
        <dbReference type="EMBL" id="KMW18771.1"/>
    </source>
</evidence>
<sequence>MKQFFNVDNIIFRGISKWMDYIFVSFLWFMFSIPLITMGAATAALYHTSGQCLISDRGYIFRSFWGSFKNSFRQSTMLAAILGVLFGAIHLDMNLVRGQAAMKMLQTLFVAARLLFLMIGVYVFPYISKYRMGMVQIIKDCVCLCVLSLPWTILLTLILTAALCLISIIPGAILIMPSCVGVFFNLILERIFSKYGDNGGREED</sequence>
<dbReference type="Proteomes" id="UP000037392">
    <property type="component" value="Unassembled WGS sequence"/>
</dbReference>
<comment type="caution">
    <text evidence="2">The sequence shown here is derived from an EMBL/GenBank/DDBJ whole genome shotgun (WGS) entry which is preliminary data.</text>
</comment>
<feature type="transmembrane region" description="Helical" evidence="1">
    <location>
        <begin position="108"/>
        <end position="127"/>
    </location>
</feature>
<name>A0A0J9C2V8_9FIRM</name>
<dbReference type="Pfam" id="PF04854">
    <property type="entry name" value="DUF624"/>
    <property type="match status" value="1"/>
</dbReference>
<gene>
    <name evidence="2" type="ORF">HMPREF9470_02875</name>
</gene>
<dbReference type="RefSeq" id="WP_048930080.1">
    <property type="nucleotide sequence ID" value="NZ_KQ235878.1"/>
</dbReference>
<organism evidence="2 3">
    <name type="scientific">[Clostridium] citroniae WAL-19142</name>
    <dbReference type="NCBI Taxonomy" id="742734"/>
    <lineage>
        <taxon>Bacteria</taxon>
        <taxon>Bacillati</taxon>
        <taxon>Bacillota</taxon>
        <taxon>Clostridia</taxon>
        <taxon>Lachnospirales</taxon>
        <taxon>Lachnospiraceae</taxon>
        <taxon>Enterocloster</taxon>
    </lineage>
</organism>
<keyword evidence="1" id="KW-0812">Transmembrane</keyword>
<feature type="transmembrane region" description="Helical" evidence="1">
    <location>
        <begin position="21"/>
        <end position="46"/>
    </location>
</feature>
<dbReference type="AlphaFoldDB" id="A0A0J9C2V8"/>
<evidence type="ECO:0000256" key="1">
    <source>
        <dbReference type="SAM" id="Phobius"/>
    </source>
</evidence>
<proteinExistence type="predicted"/>
<dbReference type="EMBL" id="ADLK01000022">
    <property type="protein sequence ID" value="KMW18771.1"/>
    <property type="molecule type" value="Genomic_DNA"/>
</dbReference>
<protein>
    <recommendedName>
        <fullName evidence="4">DUF624 domain-containing protein</fullName>
    </recommendedName>
</protein>
<reference evidence="2 3" key="1">
    <citation type="submission" date="2011-04" db="EMBL/GenBank/DDBJ databases">
        <title>The Genome Sequence of Clostridium citroniae WAL-19142.</title>
        <authorList>
            <consortium name="The Broad Institute Genome Sequencing Platform"/>
            <person name="Earl A."/>
            <person name="Ward D."/>
            <person name="Feldgarden M."/>
            <person name="Gevers D."/>
            <person name="Warren Y.A."/>
            <person name="Tyrrell K.L."/>
            <person name="Citron D.M."/>
            <person name="Goldstein E.J."/>
            <person name="Daigneault M."/>
            <person name="Allen-Vercoe E."/>
            <person name="Young S.K."/>
            <person name="Zeng Q."/>
            <person name="Gargeya S."/>
            <person name="Fitzgerald M."/>
            <person name="Haas B."/>
            <person name="Abouelleil A."/>
            <person name="Alvarado L."/>
            <person name="Arachchi H.M."/>
            <person name="Berlin A."/>
            <person name="Brown A."/>
            <person name="Chapman S.B."/>
            <person name="Chen Z."/>
            <person name="Dunbar C."/>
            <person name="Freedman E."/>
            <person name="Gearin G."/>
            <person name="Gellesch M."/>
            <person name="Goldberg J."/>
            <person name="Griggs A."/>
            <person name="Gujja S."/>
            <person name="Heilman E.R."/>
            <person name="Heiman D."/>
            <person name="Howarth C."/>
            <person name="Larson L."/>
            <person name="Lui A."/>
            <person name="MacDonald P.J."/>
            <person name="Mehta T."/>
            <person name="Montmayeur A."/>
            <person name="Murphy C."/>
            <person name="Neiman D."/>
            <person name="Pearson M."/>
            <person name="Priest M."/>
            <person name="Roberts A."/>
            <person name="Saif S."/>
            <person name="Shea T."/>
            <person name="Shenoy N."/>
            <person name="Sisk P."/>
            <person name="Stolte C."/>
            <person name="Sykes S."/>
            <person name="White J."/>
            <person name="Yandava C."/>
            <person name="Wortman J."/>
            <person name="Nusbaum C."/>
            <person name="Birren B."/>
        </authorList>
    </citation>
    <scope>NUCLEOTIDE SEQUENCE [LARGE SCALE GENOMIC DNA]</scope>
    <source>
        <strain evidence="2 3">WAL-19142</strain>
    </source>
</reference>
<evidence type="ECO:0008006" key="4">
    <source>
        <dbReference type="Google" id="ProtNLM"/>
    </source>
</evidence>
<keyword evidence="1" id="KW-1133">Transmembrane helix</keyword>
<dbReference type="InterPro" id="IPR006938">
    <property type="entry name" value="DUF624"/>
</dbReference>
<dbReference type="PATRIC" id="fig|742734.4.peg.3079"/>
<dbReference type="OrthoDB" id="9814991at2"/>